<name>A0A2P2QAF7_RHIMU</name>
<sequence length="44" mass="5130">MPLCVSECLYPHVYFLCITKWHKCKIKTNPNPILRSISHIITST</sequence>
<evidence type="ECO:0000313" key="1">
    <source>
        <dbReference type="EMBL" id="MBX63976.1"/>
    </source>
</evidence>
<dbReference type="AlphaFoldDB" id="A0A2P2QAF7"/>
<proteinExistence type="predicted"/>
<organism evidence="1">
    <name type="scientific">Rhizophora mucronata</name>
    <name type="common">Asiatic mangrove</name>
    <dbReference type="NCBI Taxonomy" id="61149"/>
    <lineage>
        <taxon>Eukaryota</taxon>
        <taxon>Viridiplantae</taxon>
        <taxon>Streptophyta</taxon>
        <taxon>Embryophyta</taxon>
        <taxon>Tracheophyta</taxon>
        <taxon>Spermatophyta</taxon>
        <taxon>Magnoliopsida</taxon>
        <taxon>eudicotyledons</taxon>
        <taxon>Gunneridae</taxon>
        <taxon>Pentapetalae</taxon>
        <taxon>rosids</taxon>
        <taxon>fabids</taxon>
        <taxon>Malpighiales</taxon>
        <taxon>Rhizophoraceae</taxon>
        <taxon>Rhizophora</taxon>
    </lineage>
</organism>
<dbReference type="EMBL" id="GGEC01083492">
    <property type="protein sequence ID" value="MBX63976.1"/>
    <property type="molecule type" value="Transcribed_RNA"/>
</dbReference>
<protein>
    <submittedName>
        <fullName evidence="1">Uncharacterized protein</fullName>
    </submittedName>
</protein>
<reference evidence="1" key="1">
    <citation type="submission" date="2018-02" db="EMBL/GenBank/DDBJ databases">
        <title>Rhizophora mucronata_Transcriptome.</title>
        <authorList>
            <person name="Meera S.P."/>
            <person name="Sreeshan A."/>
            <person name="Augustine A."/>
        </authorList>
    </citation>
    <scope>NUCLEOTIDE SEQUENCE</scope>
    <source>
        <tissue evidence="1">Leaf</tissue>
    </source>
</reference>
<accession>A0A2P2QAF7</accession>